<dbReference type="AlphaFoldDB" id="A0AAP5JRW5"/>
<dbReference type="SUPFAM" id="SSF46785">
    <property type="entry name" value="Winged helix' DNA-binding domain"/>
    <property type="match status" value="1"/>
</dbReference>
<dbReference type="Pfam" id="PF01047">
    <property type="entry name" value="MarR"/>
    <property type="match status" value="1"/>
</dbReference>
<evidence type="ECO:0000256" key="1">
    <source>
        <dbReference type="ARBA" id="ARBA00023015"/>
    </source>
</evidence>
<dbReference type="PROSITE" id="PS50995">
    <property type="entry name" value="HTH_MARR_2"/>
    <property type="match status" value="1"/>
</dbReference>
<evidence type="ECO:0000313" key="5">
    <source>
        <dbReference type="EMBL" id="MDT2250878.1"/>
    </source>
</evidence>
<comment type="caution">
    <text evidence="5">The sequence shown here is derived from an EMBL/GenBank/DDBJ whole genome shotgun (WGS) entry which is preliminary data.</text>
</comment>
<reference evidence="5" key="2">
    <citation type="submission" date="2023-03" db="EMBL/GenBank/DDBJ databases">
        <authorList>
            <person name="Obshta O."/>
            <person name="Zabrodski M.W."/>
            <person name="Soomro T."/>
            <person name="Wilson G."/>
            <person name="Masood F."/>
            <person name="Thebeau J."/>
            <person name="Bezerra Da Silva M.C."/>
            <person name="Raza F."/>
            <person name="Biganski S."/>
            <person name="Jose M."/>
            <person name="Camilli M."/>
            <person name="Kozii I.V."/>
            <person name="Kozii R.V."/>
            <person name="Simko E."/>
            <person name="Wood S.C."/>
        </authorList>
    </citation>
    <scope>NUCLEOTIDE SEQUENCE</scope>
    <source>
        <strain evidence="5">PL001</strain>
    </source>
</reference>
<dbReference type="PROSITE" id="PS01117">
    <property type="entry name" value="HTH_MARR_1"/>
    <property type="match status" value="1"/>
</dbReference>
<gene>
    <name evidence="5" type="ORF">P7H09_05710</name>
</gene>
<dbReference type="GO" id="GO:0006950">
    <property type="term" value="P:response to stress"/>
    <property type="evidence" value="ECO:0007669"/>
    <property type="project" value="TreeGrafter"/>
</dbReference>
<dbReference type="GO" id="GO:0003700">
    <property type="term" value="F:DNA-binding transcription factor activity"/>
    <property type="evidence" value="ECO:0007669"/>
    <property type="project" value="InterPro"/>
</dbReference>
<keyword evidence="3" id="KW-0804">Transcription</keyword>
<dbReference type="SMART" id="SM00347">
    <property type="entry name" value="HTH_MARR"/>
    <property type="match status" value="1"/>
</dbReference>
<dbReference type="InterPro" id="IPR036390">
    <property type="entry name" value="WH_DNA-bd_sf"/>
</dbReference>
<keyword evidence="1" id="KW-0805">Transcription regulation</keyword>
<keyword evidence="2" id="KW-0238">DNA-binding</keyword>
<accession>A0AAP5JRW5</accession>
<feature type="domain" description="HTH marR-type" evidence="4">
    <location>
        <begin position="2"/>
        <end position="140"/>
    </location>
</feature>
<dbReference type="EMBL" id="JARQGV010000004">
    <property type="protein sequence ID" value="MDT2250878.1"/>
    <property type="molecule type" value="Genomic_DNA"/>
</dbReference>
<organism evidence="5 6">
    <name type="scientific">Paenibacillus larvae</name>
    <dbReference type="NCBI Taxonomy" id="1464"/>
    <lineage>
        <taxon>Bacteria</taxon>
        <taxon>Bacillati</taxon>
        <taxon>Bacillota</taxon>
        <taxon>Bacilli</taxon>
        <taxon>Bacillales</taxon>
        <taxon>Paenibacillaceae</taxon>
        <taxon>Paenibacillus</taxon>
    </lineage>
</organism>
<evidence type="ECO:0000313" key="6">
    <source>
        <dbReference type="Proteomes" id="UP001259239"/>
    </source>
</evidence>
<protein>
    <submittedName>
        <fullName evidence="5">MarR family transcriptional regulator</fullName>
    </submittedName>
</protein>
<evidence type="ECO:0000256" key="2">
    <source>
        <dbReference type="ARBA" id="ARBA00023125"/>
    </source>
</evidence>
<dbReference type="InterPro" id="IPR039422">
    <property type="entry name" value="MarR/SlyA-like"/>
</dbReference>
<dbReference type="PANTHER" id="PTHR33164">
    <property type="entry name" value="TRANSCRIPTIONAL REGULATOR, MARR FAMILY"/>
    <property type="match status" value="1"/>
</dbReference>
<dbReference type="PANTHER" id="PTHR33164:SF99">
    <property type="entry name" value="MARR FAMILY REGULATORY PROTEIN"/>
    <property type="match status" value="1"/>
</dbReference>
<evidence type="ECO:0000256" key="3">
    <source>
        <dbReference type="ARBA" id="ARBA00023163"/>
    </source>
</evidence>
<dbReference type="GO" id="GO:0003677">
    <property type="term" value="F:DNA binding"/>
    <property type="evidence" value="ECO:0007669"/>
    <property type="project" value="UniProtKB-KW"/>
</dbReference>
<dbReference type="RefSeq" id="WP_311795006.1">
    <property type="nucleotide sequence ID" value="NZ_JARQGC010000008.1"/>
</dbReference>
<name>A0AAP5JRW5_9BACL</name>
<reference evidence="5" key="1">
    <citation type="journal article" date="2023" name="J. Vet. Diagn. Invest.">
        <title>Oxytetracycline-resistant Paenibacillus larvae identified in commercial beekeeping operations in Saskatchewan using pooled honey sampling.</title>
        <authorList>
            <person name="Obshta O."/>
            <person name="Zabrodski M.W."/>
            <person name="Soomro T."/>
            <person name="Wilson G."/>
            <person name="Masood F."/>
            <person name="Thebeau J."/>
            <person name="Silva M.C.B."/>
            <person name="Biganski S."/>
            <person name="Kozii I.V."/>
            <person name="Koziy R.V."/>
            <person name="Raza M.F."/>
            <person name="Jose M.S."/>
            <person name="Simko E."/>
            <person name="Wood S.C."/>
        </authorList>
    </citation>
    <scope>NUCLEOTIDE SEQUENCE</scope>
    <source>
        <strain evidence="5">PL001</strain>
    </source>
</reference>
<dbReference type="InterPro" id="IPR036388">
    <property type="entry name" value="WH-like_DNA-bd_sf"/>
</dbReference>
<proteinExistence type="predicted"/>
<dbReference type="InterPro" id="IPR000835">
    <property type="entry name" value="HTH_MarR-typ"/>
</dbReference>
<dbReference type="Gene3D" id="1.10.10.10">
    <property type="entry name" value="Winged helix-like DNA-binding domain superfamily/Winged helix DNA-binding domain"/>
    <property type="match status" value="1"/>
</dbReference>
<dbReference type="InterPro" id="IPR023187">
    <property type="entry name" value="Tscrpt_reg_MarR-type_CS"/>
</dbReference>
<evidence type="ECO:0000259" key="4">
    <source>
        <dbReference type="PROSITE" id="PS50995"/>
    </source>
</evidence>
<sequence>MADEIWELYSRVAQSAALGDVRAWAKLDLTMPQLKILLILSKKEASIGHLADLLDTTMPSMTGIIDRLEKLELVERTVSVEDRRSTLVRMTPKSRELIANLYSSGHGKFEQIMSMMSPLEREMVDLGLRIFVQALERYQEEPANSVHRTGAAFIK</sequence>
<dbReference type="Proteomes" id="UP001259239">
    <property type="component" value="Unassembled WGS sequence"/>
</dbReference>